<dbReference type="InterPro" id="IPR028994">
    <property type="entry name" value="Integrin_alpha_N"/>
</dbReference>
<dbReference type="Proteomes" id="UP000829291">
    <property type="component" value="Chromosome 4"/>
</dbReference>
<dbReference type="GO" id="GO:1904262">
    <property type="term" value="P:negative regulation of TORC1 signaling"/>
    <property type="evidence" value="ECO:0007669"/>
    <property type="project" value="TreeGrafter"/>
</dbReference>
<dbReference type="GO" id="GO:0015629">
    <property type="term" value="C:actin cytoskeleton"/>
    <property type="evidence" value="ECO:0007669"/>
    <property type="project" value="InterPro"/>
</dbReference>
<gene>
    <name evidence="2" type="primary">LOC107226076</name>
</gene>
<dbReference type="GeneID" id="107226076"/>
<keyword evidence="1" id="KW-1185">Reference proteome</keyword>
<dbReference type="AlphaFoldDB" id="A0A6J0C6S8"/>
<proteinExistence type="predicted"/>
<evidence type="ECO:0000313" key="2">
    <source>
        <dbReference type="RefSeq" id="XP_015522247.2"/>
    </source>
</evidence>
<dbReference type="InParanoid" id="A0A6J0C6S8"/>
<protein>
    <submittedName>
        <fullName evidence="2">KICSTOR complex protein kaptin isoform X1</fullName>
    </submittedName>
</protein>
<dbReference type="GO" id="GO:0030027">
    <property type="term" value="C:lamellipodium"/>
    <property type="evidence" value="ECO:0007669"/>
    <property type="project" value="TreeGrafter"/>
</dbReference>
<dbReference type="SUPFAM" id="SSF69318">
    <property type="entry name" value="Integrin alpha N-terminal domain"/>
    <property type="match status" value="1"/>
</dbReference>
<reference evidence="2" key="1">
    <citation type="submission" date="2025-08" db="UniProtKB">
        <authorList>
            <consortium name="RefSeq"/>
        </authorList>
    </citation>
    <scope>IDENTIFICATION</scope>
    <source>
        <tissue evidence="2">Thorax and Abdomen</tissue>
    </source>
</reference>
<sequence length="421" mass="47966">MDNLTDAHWFPLTSQGNIYSMTKLCSAIGSDKILVASLKRKIYSCEYNRTPKYRHLRPLVKELLFTYIPNGAEIISIDAYNKSEKGDEFVIGITIMKTSNDATVERYLNIYTEGEGDGECDENSTIETVAQNCLMVELSYTPYHLYHTTMPSGRHSVREVVWLLSGSDYNIHMIREDEGSHDYAESSLEKHFPELENLEAIATWIDIYYYNNQTRRVTAVGCECGLVKVSLVDVENINIIKNWTLRYDKPVSSVRIFCNENVVPKPKFLGGDETDTDERHEEPALNVLVVNTVHASVVFMDILYNDMEKDVKLAGSDSSDCVLCSCIADINMDGKNEILLGTYNQEILVYTLVDDAWEFKERRLFDAPIHSMAYLDLTGDGMKELAVLTQRGVHVLQHDPGEVEKTVMQRFRKYLALRSLT</sequence>
<dbReference type="PANTHER" id="PTHR15435:SF2">
    <property type="entry name" value="KICSTOR COMPLEX PROTEIN KAPTIN"/>
    <property type="match status" value="1"/>
</dbReference>
<dbReference type="OrthoDB" id="10267127at2759"/>
<name>A0A6J0C6S8_NEOLC</name>
<dbReference type="GO" id="GO:0051015">
    <property type="term" value="F:actin filament binding"/>
    <property type="evidence" value="ECO:0007669"/>
    <property type="project" value="TreeGrafter"/>
</dbReference>
<dbReference type="GO" id="GO:0007015">
    <property type="term" value="P:actin filament organization"/>
    <property type="evidence" value="ECO:0007669"/>
    <property type="project" value="InterPro"/>
</dbReference>
<dbReference type="InterPro" id="IPR029982">
    <property type="entry name" value="Kptn"/>
</dbReference>
<dbReference type="GO" id="GO:0034198">
    <property type="term" value="P:cellular response to amino acid starvation"/>
    <property type="evidence" value="ECO:0007669"/>
    <property type="project" value="TreeGrafter"/>
</dbReference>
<accession>A0A6J0C6S8</accession>
<organism evidence="2">
    <name type="scientific">Neodiprion lecontei</name>
    <name type="common">Redheaded pine sawfly</name>
    <dbReference type="NCBI Taxonomy" id="441921"/>
    <lineage>
        <taxon>Eukaryota</taxon>
        <taxon>Metazoa</taxon>
        <taxon>Ecdysozoa</taxon>
        <taxon>Arthropoda</taxon>
        <taxon>Hexapoda</taxon>
        <taxon>Insecta</taxon>
        <taxon>Pterygota</taxon>
        <taxon>Neoptera</taxon>
        <taxon>Endopterygota</taxon>
        <taxon>Hymenoptera</taxon>
        <taxon>Tenthredinoidea</taxon>
        <taxon>Diprionidae</taxon>
        <taxon>Diprioninae</taxon>
        <taxon>Neodiprion</taxon>
    </lineage>
</organism>
<evidence type="ECO:0000313" key="1">
    <source>
        <dbReference type="Proteomes" id="UP000829291"/>
    </source>
</evidence>
<dbReference type="KEGG" id="nlo:107226076"/>
<dbReference type="PANTHER" id="PTHR15435">
    <property type="entry name" value="KICSTOR COMPLEX PROTEIN KAPTIN"/>
    <property type="match status" value="1"/>
</dbReference>
<dbReference type="RefSeq" id="XP_015522247.2">
    <property type="nucleotide sequence ID" value="XM_015666761.2"/>
</dbReference>